<evidence type="ECO:0000313" key="2">
    <source>
        <dbReference type="EMBL" id="KRG22750.1"/>
    </source>
</evidence>
<keyword evidence="1" id="KW-0812">Transmembrane</keyword>
<organism evidence="2">
    <name type="scientific">Candidatus Berkiella aquae</name>
    <dbReference type="NCBI Taxonomy" id="295108"/>
    <lineage>
        <taxon>Bacteria</taxon>
        <taxon>Pseudomonadati</taxon>
        <taxon>Pseudomonadota</taxon>
        <taxon>Gammaproteobacteria</taxon>
        <taxon>Candidatus Berkiellales</taxon>
        <taxon>Candidatus Berkiellaceae</taxon>
        <taxon>Candidatus Berkiella</taxon>
    </lineage>
</organism>
<dbReference type="STRING" id="295108.HT99x_00291"/>
<proteinExistence type="predicted"/>
<reference evidence="3" key="3">
    <citation type="submission" date="2021-06" db="EMBL/GenBank/DDBJ databases">
        <title>Genomic Description and Analysis of Intracellular Bacteria, Candidatus Berkiella cookevillensis and Candidatus Berkiella aquae.</title>
        <authorList>
            <person name="Kidane D.T."/>
            <person name="Mehari Y.T."/>
            <person name="Rice F.C."/>
            <person name="Arivett B.A."/>
            <person name="Farone A.L."/>
            <person name="Berk S.G."/>
            <person name="Farone M.B."/>
        </authorList>
    </citation>
    <scope>NUCLEOTIDE SEQUENCE</scope>
    <source>
        <strain evidence="3">HT99</strain>
    </source>
</reference>
<sequence length="340" mass="40386">MGRFTDRLNSNLIHKHSAYQRPLMQTYLTAPEWRNVEMAKELGRTLKKGTPFFQFPYFKQIAGFWRVFFQSYRVAKRHHSHREILFSEYMLMNLFIGCSITAGHLAKGITSLILFPFLRNQNQTTFQNEVGKVVSEYGDFLQHTPFYHFPYLRKLKMLWQAFKTSSDRSLIDYITMLFTTMESLTRQTISAPIAWWYKQPQNAPADKIHILVKSNKTVEQIRKVNREIRVIGKPYKKKNSKNLYYHLEVPRYGEFQKIVEKFATNQVQIKTIAGQEWVQVKVSASDKQCEKLNSNQFLYEYRNYVDKNKIVELDVKTKDLTKTVRQLKRNKIAIKLIHDF</sequence>
<reference evidence="3" key="2">
    <citation type="journal article" date="2016" name="Genome Announc.">
        <title>Draft Genome Sequences of Two Novel Amoeba-Resistant Intranuclear Bacteria, 'Candidatus Berkiella cookevillensis' and 'Candidatus Berkiella aquae'.</title>
        <authorList>
            <person name="Mehari Y.T."/>
            <person name="Arivett B.A."/>
            <person name="Farone A.L."/>
            <person name="Gunderson J.H."/>
            <person name="Farone M.B."/>
        </authorList>
    </citation>
    <scope>NUCLEOTIDE SEQUENCE</scope>
    <source>
        <strain evidence="3">HT99</strain>
    </source>
</reference>
<protein>
    <submittedName>
        <fullName evidence="2">Uncharacterized protein</fullName>
    </submittedName>
</protein>
<evidence type="ECO:0000256" key="1">
    <source>
        <dbReference type="SAM" id="Phobius"/>
    </source>
</evidence>
<keyword evidence="1" id="KW-1133">Transmembrane helix</keyword>
<evidence type="ECO:0000313" key="3">
    <source>
        <dbReference type="EMBL" id="MCS5711889.1"/>
    </source>
</evidence>
<dbReference type="OrthoDB" id="5652847at2"/>
<keyword evidence="4" id="KW-1185">Reference proteome</keyword>
<keyword evidence="1" id="KW-0472">Membrane</keyword>
<evidence type="ECO:0000313" key="4">
    <source>
        <dbReference type="Proteomes" id="UP000051497"/>
    </source>
</evidence>
<dbReference type="EMBL" id="LKAJ01000001">
    <property type="protein sequence ID" value="KRG22750.1"/>
    <property type="molecule type" value="Genomic_DNA"/>
</dbReference>
<dbReference type="RefSeq" id="WP_075064930.1">
    <property type="nucleotide sequence ID" value="NZ_LKAJ02000001.1"/>
</dbReference>
<gene>
    <name evidence="2" type="ORF">HT99x_00291</name>
    <name evidence="3" type="ORF">HT99x_010635</name>
</gene>
<dbReference type="AlphaFoldDB" id="A0A0Q9Z0G5"/>
<dbReference type="Proteomes" id="UP000051497">
    <property type="component" value="Unassembled WGS sequence"/>
</dbReference>
<comment type="caution">
    <text evidence="2">The sequence shown here is derived from an EMBL/GenBank/DDBJ whole genome shotgun (WGS) entry which is preliminary data.</text>
</comment>
<reference evidence="2" key="1">
    <citation type="submission" date="2015-09" db="EMBL/GenBank/DDBJ databases">
        <title>Draft Genome Sequences of Two Novel Amoeba-resistant Intranuclear Bacteria, Candidatus Berkiella cookevillensis and Candidatus Berkiella aquae.</title>
        <authorList>
            <person name="Mehari Y.T."/>
            <person name="Arivett B.A."/>
            <person name="Farone A.L."/>
            <person name="Gunderson J.H."/>
            <person name="Farone M.B."/>
        </authorList>
    </citation>
    <scope>NUCLEOTIDE SEQUENCE [LARGE SCALE GENOMIC DNA]</scope>
    <source>
        <strain evidence="2">HT99</strain>
    </source>
</reference>
<name>A0A0Q9Z0G5_9GAMM</name>
<dbReference type="EMBL" id="LKAJ02000001">
    <property type="protein sequence ID" value="MCS5711889.1"/>
    <property type="molecule type" value="Genomic_DNA"/>
</dbReference>
<feature type="transmembrane region" description="Helical" evidence="1">
    <location>
        <begin position="91"/>
        <end position="118"/>
    </location>
</feature>
<accession>A0A0Q9Z0G5</accession>